<organism evidence="1 2">
    <name type="scientific">Gossypium arboreum</name>
    <name type="common">Tree cotton</name>
    <name type="synonym">Gossypium nanking</name>
    <dbReference type="NCBI Taxonomy" id="29729"/>
    <lineage>
        <taxon>Eukaryota</taxon>
        <taxon>Viridiplantae</taxon>
        <taxon>Streptophyta</taxon>
        <taxon>Embryophyta</taxon>
        <taxon>Tracheophyta</taxon>
        <taxon>Spermatophyta</taxon>
        <taxon>Magnoliopsida</taxon>
        <taxon>eudicotyledons</taxon>
        <taxon>Gunneridae</taxon>
        <taxon>Pentapetalae</taxon>
        <taxon>rosids</taxon>
        <taxon>malvids</taxon>
        <taxon>Malvales</taxon>
        <taxon>Malvaceae</taxon>
        <taxon>Malvoideae</taxon>
        <taxon>Gossypium</taxon>
    </lineage>
</organism>
<dbReference type="Proteomes" id="UP000032142">
    <property type="component" value="Unassembled WGS sequence"/>
</dbReference>
<evidence type="ECO:0000313" key="2">
    <source>
        <dbReference type="Proteomes" id="UP000032142"/>
    </source>
</evidence>
<dbReference type="AlphaFoldDB" id="A0A0B0P345"/>
<reference evidence="2" key="1">
    <citation type="submission" date="2014-09" db="EMBL/GenBank/DDBJ databases">
        <authorList>
            <person name="Mudge J."/>
            <person name="Ramaraj T."/>
            <person name="Lindquist I.E."/>
            <person name="Bharti A.K."/>
            <person name="Sundararajan A."/>
            <person name="Cameron C.T."/>
            <person name="Woodward J.E."/>
            <person name="May G.D."/>
            <person name="Brubaker C."/>
            <person name="Broadhvest J."/>
            <person name="Wilkins T.A."/>
        </authorList>
    </citation>
    <scope>NUCLEOTIDE SEQUENCE</scope>
    <source>
        <strain evidence="2">cv. AKA8401</strain>
    </source>
</reference>
<dbReference type="EMBL" id="KN410872">
    <property type="protein sequence ID" value="KHG18574.1"/>
    <property type="molecule type" value="Genomic_DNA"/>
</dbReference>
<accession>A0A0B0P345</accession>
<gene>
    <name evidence="1" type="ORF">F383_24791</name>
</gene>
<keyword evidence="2" id="KW-1185">Reference proteome</keyword>
<evidence type="ECO:0000313" key="1">
    <source>
        <dbReference type="EMBL" id="KHG18574.1"/>
    </source>
</evidence>
<protein>
    <submittedName>
        <fullName evidence="1">Mediator of RNA polymerase II transcription subunit 17</fullName>
    </submittedName>
</protein>
<name>A0A0B0P345_GOSAR</name>
<proteinExistence type="predicted"/>
<sequence>MPRTLSPLLKHQTAIKNGASCFWLRLVALWLQNPPFSFDFDEAREDQQRICKVRSRTGVRGESTGCAGVRSAGVAAEMLERTEVLSGCGASIRLGFALAEIWFRHWAYWAIRVLG</sequence>